<dbReference type="GO" id="GO:0051539">
    <property type="term" value="F:4 iron, 4 sulfur cluster binding"/>
    <property type="evidence" value="ECO:0007669"/>
    <property type="project" value="UniProtKB-KW"/>
</dbReference>
<dbReference type="InterPro" id="IPR007197">
    <property type="entry name" value="rSAM"/>
</dbReference>
<dbReference type="SFLD" id="SFLDG01067">
    <property type="entry name" value="SPASM/twitch_domain_containing"/>
    <property type="match status" value="1"/>
</dbReference>
<evidence type="ECO:0000256" key="6">
    <source>
        <dbReference type="ARBA" id="ARBA00023014"/>
    </source>
</evidence>
<dbReference type="InterPro" id="IPR012840">
    <property type="entry name" value="NrdG2"/>
</dbReference>
<dbReference type="RefSeq" id="WP_185674959.1">
    <property type="nucleotide sequence ID" value="NZ_JACHVB010000020.1"/>
</dbReference>
<accession>A0A842HEM0</accession>
<dbReference type="Pfam" id="PF04055">
    <property type="entry name" value="Radical_SAM"/>
    <property type="match status" value="1"/>
</dbReference>
<dbReference type="AlphaFoldDB" id="A0A842HEM0"/>
<dbReference type="GO" id="GO:0046872">
    <property type="term" value="F:metal ion binding"/>
    <property type="evidence" value="ECO:0007669"/>
    <property type="project" value="UniProtKB-KW"/>
</dbReference>
<keyword evidence="2" id="KW-0004">4Fe-4S</keyword>
<dbReference type="NCBIfam" id="TIGR02495">
    <property type="entry name" value="NrdG2"/>
    <property type="match status" value="1"/>
</dbReference>
<dbReference type="SFLD" id="SFLDS00029">
    <property type="entry name" value="Radical_SAM"/>
    <property type="match status" value="1"/>
</dbReference>
<comment type="cofactor">
    <cofactor evidence="1">
        <name>[4Fe-4S] cluster</name>
        <dbReference type="ChEBI" id="CHEBI:49883"/>
    </cofactor>
</comment>
<dbReference type="PROSITE" id="PS51918">
    <property type="entry name" value="RADICAL_SAM"/>
    <property type="match status" value="1"/>
</dbReference>
<dbReference type="Proteomes" id="UP000546464">
    <property type="component" value="Unassembled WGS sequence"/>
</dbReference>
<sequence length="227" mass="25261">MLLAGLQRCSLVDYPGQTCCTIFTQGCNLCCPYCHNGELISARCRNPVEEAECWDLLLRRKGKVGAITVTGGEPTQHTDLPEFLATIKSLGFLVKLDTNGTRPGVIRKLLRENLVDCIAMDVKSPLDRYEEAAGRLVPVRLLRESIELLKSCGIPTEFRTTVVPAIHTADDISEIARELVGGQVYYLQSFEPGHALSPHLRETAPPSPDFMRTCRDRAGEWIDTYVR</sequence>
<dbReference type="EMBL" id="JACHVB010000020">
    <property type="protein sequence ID" value="MBC2593974.1"/>
    <property type="molecule type" value="Genomic_DNA"/>
</dbReference>
<reference evidence="8 9" key="1">
    <citation type="submission" date="2020-07" db="EMBL/GenBank/DDBJ databases">
        <authorList>
            <person name="Feng X."/>
        </authorList>
    </citation>
    <scope>NUCLEOTIDE SEQUENCE [LARGE SCALE GENOMIC DNA]</scope>
    <source>
        <strain evidence="8 9">JCM31066</strain>
    </source>
</reference>
<name>A0A842HEM0_9BACT</name>
<organism evidence="8 9">
    <name type="scientific">Ruficoccus amylovorans</name>
    <dbReference type="NCBI Taxonomy" id="1804625"/>
    <lineage>
        <taxon>Bacteria</taxon>
        <taxon>Pseudomonadati</taxon>
        <taxon>Verrucomicrobiota</taxon>
        <taxon>Opitutia</taxon>
        <taxon>Puniceicoccales</taxon>
        <taxon>Cerasicoccaceae</taxon>
        <taxon>Ruficoccus</taxon>
    </lineage>
</organism>
<evidence type="ECO:0000256" key="2">
    <source>
        <dbReference type="ARBA" id="ARBA00022485"/>
    </source>
</evidence>
<keyword evidence="9" id="KW-1185">Reference proteome</keyword>
<evidence type="ECO:0000256" key="1">
    <source>
        <dbReference type="ARBA" id="ARBA00001966"/>
    </source>
</evidence>
<evidence type="ECO:0000256" key="5">
    <source>
        <dbReference type="ARBA" id="ARBA00023004"/>
    </source>
</evidence>
<gene>
    <name evidence="8" type="ORF">H5P28_06835</name>
</gene>
<keyword evidence="3" id="KW-0949">S-adenosyl-L-methionine</keyword>
<dbReference type="CDD" id="cd01335">
    <property type="entry name" value="Radical_SAM"/>
    <property type="match status" value="1"/>
</dbReference>
<dbReference type="SFLD" id="SFLDG01094">
    <property type="entry name" value="Uncharacterised_Radical_SAM_Su"/>
    <property type="match status" value="1"/>
</dbReference>
<keyword evidence="5" id="KW-0408">Iron</keyword>
<evidence type="ECO:0000256" key="3">
    <source>
        <dbReference type="ARBA" id="ARBA00022691"/>
    </source>
</evidence>
<dbReference type="InterPro" id="IPR034457">
    <property type="entry name" value="Organic_radical-activating"/>
</dbReference>
<evidence type="ECO:0000313" key="8">
    <source>
        <dbReference type="EMBL" id="MBC2593974.1"/>
    </source>
</evidence>
<feature type="domain" description="Radical SAM core" evidence="7">
    <location>
        <begin position="12"/>
        <end position="227"/>
    </location>
</feature>
<dbReference type="GO" id="GO:0003824">
    <property type="term" value="F:catalytic activity"/>
    <property type="evidence" value="ECO:0007669"/>
    <property type="project" value="InterPro"/>
</dbReference>
<dbReference type="SUPFAM" id="SSF102114">
    <property type="entry name" value="Radical SAM enzymes"/>
    <property type="match status" value="1"/>
</dbReference>
<dbReference type="InterPro" id="IPR013785">
    <property type="entry name" value="Aldolase_TIM"/>
</dbReference>
<keyword evidence="6" id="KW-0411">Iron-sulfur</keyword>
<protein>
    <submittedName>
        <fullName evidence="8">Anaerobic ribonucleoside-triphosphate reductase activating protein</fullName>
    </submittedName>
</protein>
<comment type="caution">
    <text evidence="8">The sequence shown here is derived from an EMBL/GenBank/DDBJ whole genome shotgun (WGS) entry which is preliminary data.</text>
</comment>
<evidence type="ECO:0000313" key="9">
    <source>
        <dbReference type="Proteomes" id="UP000546464"/>
    </source>
</evidence>
<dbReference type="InterPro" id="IPR058240">
    <property type="entry name" value="rSAM_sf"/>
</dbReference>
<dbReference type="PANTHER" id="PTHR30352:SF5">
    <property type="entry name" value="PYRUVATE FORMATE-LYASE 1-ACTIVATING ENZYME"/>
    <property type="match status" value="1"/>
</dbReference>
<proteinExistence type="predicted"/>
<dbReference type="Gene3D" id="3.20.20.70">
    <property type="entry name" value="Aldolase class I"/>
    <property type="match status" value="1"/>
</dbReference>
<evidence type="ECO:0000256" key="4">
    <source>
        <dbReference type="ARBA" id="ARBA00022723"/>
    </source>
</evidence>
<evidence type="ECO:0000259" key="7">
    <source>
        <dbReference type="PROSITE" id="PS51918"/>
    </source>
</evidence>
<dbReference type="PANTHER" id="PTHR30352">
    <property type="entry name" value="PYRUVATE FORMATE-LYASE-ACTIVATING ENZYME"/>
    <property type="match status" value="1"/>
</dbReference>
<keyword evidence="4" id="KW-0479">Metal-binding</keyword>